<dbReference type="InterPro" id="IPR014710">
    <property type="entry name" value="RmlC-like_jellyroll"/>
</dbReference>
<dbReference type="PROSITE" id="PS50042">
    <property type="entry name" value="CNMP_BINDING_3"/>
    <property type="match status" value="1"/>
</dbReference>
<dbReference type="InterPro" id="IPR000595">
    <property type="entry name" value="cNMP-bd_dom"/>
</dbReference>
<accession>A0ABS6XF53</accession>
<dbReference type="EMBL" id="JAHWXQ010000005">
    <property type="protein sequence ID" value="MBW3366623.1"/>
    <property type="molecule type" value="Genomic_DNA"/>
</dbReference>
<evidence type="ECO:0000313" key="2">
    <source>
        <dbReference type="EMBL" id="MBW3366623.1"/>
    </source>
</evidence>
<dbReference type="Proteomes" id="UP000774935">
    <property type="component" value="Unassembled WGS sequence"/>
</dbReference>
<comment type="caution">
    <text evidence="2">The sequence shown here is derived from an EMBL/GenBank/DDBJ whole genome shotgun (WGS) entry which is preliminary data.</text>
</comment>
<dbReference type="Gene3D" id="2.60.120.10">
    <property type="entry name" value="Jelly Rolls"/>
    <property type="match status" value="1"/>
</dbReference>
<keyword evidence="3" id="KW-1185">Reference proteome</keyword>
<organism evidence="2 3">
    <name type="scientific">Pontibacter populi</name>
    <dbReference type="NCBI Taxonomy" id="890055"/>
    <lineage>
        <taxon>Bacteria</taxon>
        <taxon>Pseudomonadati</taxon>
        <taxon>Bacteroidota</taxon>
        <taxon>Cytophagia</taxon>
        <taxon>Cytophagales</taxon>
        <taxon>Hymenobacteraceae</taxon>
        <taxon>Pontibacter</taxon>
    </lineage>
</organism>
<sequence>MLFRKMIEEGQVKGNLKKVSSDTCLFKSGNPNKELYYLIKGSAQVTPVGGAPRKVQAGTLLGLPDLMQDNYSQTAVATEAAEVLCISKDELQHMLQQDAALRLYLIQQMSRHVMLTSASYE</sequence>
<protein>
    <submittedName>
        <fullName evidence="2">Cyclic nucleotide-binding domain-containing protein</fullName>
    </submittedName>
</protein>
<proteinExistence type="predicted"/>
<reference evidence="2 3" key="1">
    <citation type="submission" date="2021-07" db="EMBL/GenBank/DDBJ databases">
        <authorList>
            <person name="Kim M.K."/>
        </authorList>
    </citation>
    <scope>NUCLEOTIDE SEQUENCE [LARGE SCALE GENOMIC DNA]</scope>
    <source>
        <strain evidence="2 3">HLY7-15</strain>
    </source>
</reference>
<dbReference type="InterPro" id="IPR018490">
    <property type="entry name" value="cNMP-bd_dom_sf"/>
</dbReference>
<feature type="domain" description="Cyclic nucleotide-binding" evidence="1">
    <location>
        <begin position="25"/>
        <end position="112"/>
    </location>
</feature>
<evidence type="ECO:0000259" key="1">
    <source>
        <dbReference type="PROSITE" id="PS50042"/>
    </source>
</evidence>
<gene>
    <name evidence="2" type="ORF">KYK27_16300</name>
</gene>
<dbReference type="SUPFAM" id="SSF51206">
    <property type="entry name" value="cAMP-binding domain-like"/>
    <property type="match status" value="1"/>
</dbReference>
<dbReference type="RefSeq" id="WP_199111367.1">
    <property type="nucleotide sequence ID" value="NZ_JAHWXQ010000005.1"/>
</dbReference>
<dbReference type="Pfam" id="PF00027">
    <property type="entry name" value="cNMP_binding"/>
    <property type="match status" value="1"/>
</dbReference>
<name>A0ABS6XF53_9BACT</name>
<dbReference type="CDD" id="cd00038">
    <property type="entry name" value="CAP_ED"/>
    <property type="match status" value="1"/>
</dbReference>
<evidence type="ECO:0000313" key="3">
    <source>
        <dbReference type="Proteomes" id="UP000774935"/>
    </source>
</evidence>